<accession>A0AAU7QUH7</accession>
<evidence type="ECO:0000256" key="1">
    <source>
        <dbReference type="ARBA" id="ARBA00022478"/>
    </source>
</evidence>
<proteinExistence type="predicted"/>
<dbReference type="GO" id="GO:0006351">
    <property type="term" value="P:DNA-templated transcription"/>
    <property type="evidence" value="ECO:0007669"/>
    <property type="project" value="InterPro"/>
</dbReference>
<dbReference type="InterPro" id="IPR036603">
    <property type="entry name" value="RBP11-like"/>
</dbReference>
<dbReference type="Gene3D" id="3.30.1360.10">
    <property type="entry name" value="RNA polymerase, RBP11-like subunit"/>
    <property type="match status" value="1"/>
</dbReference>
<dbReference type="GO" id="GO:0003899">
    <property type="term" value="F:DNA-directed RNA polymerase activity"/>
    <property type="evidence" value="ECO:0007669"/>
    <property type="project" value="InterPro"/>
</dbReference>
<evidence type="ECO:0000256" key="2">
    <source>
        <dbReference type="ARBA" id="ARBA00023163"/>
    </source>
</evidence>
<dbReference type="GO" id="GO:0000428">
    <property type="term" value="C:DNA-directed RNA polymerase complex"/>
    <property type="evidence" value="ECO:0007669"/>
    <property type="project" value="UniProtKB-KW"/>
</dbReference>
<sequence length="294" mass="35380">MKNKIIKNKIIIKNLNKNHGITIGNSLRRILITSIKGFAISAIKINNIKHEYESIEGIYEDINNIILNIKQIILKIYNIKNINKKKIYIIKVKLKNKKQFLAGHIEKFTKIFKIINKDFVILNFSKNIKIDIKFFITYNKGYIPSNENILINKYEYKKKIKNLIKIDSIYTPIKNVNYYIKKNNNKENLFINIITNNTLSPLKALYKSTCILLYYYNNIINTYKKKKDIKILKIDFKYFKYLKYFNNEKLLIFLKKNNINNIKEFKKKYKILFKNTKNKFLLKLIKKIYLKYKK</sequence>
<dbReference type="SUPFAM" id="SSF55257">
    <property type="entry name" value="RBP11-like subunits of RNA polymerase"/>
    <property type="match status" value="1"/>
</dbReference>
<dbReference type="Pfam" id="PF01193">
    <property type="entry name" value="RNA_pol_L"/>
    <property type="match status" value="1"/>
</dbReference>
<dbReference type="EMBL" id="CP157895">
    <property type="protein sequence ID" value="XBT18565.1"/>
    <property type="molecule type" value="Genomic_DNA"/>
</dbReference>
<name>A0AAU7QUH7_9FLAO</name>
<feature type="domain" description="DNA-directed RNA polymerase RpoA/D/Rpb3-type" evidence="3">
    <location>
        <begin position="7"/>
        <end position="222"/>
    </location>
</feature>
<evidence type="ECO:0000313" key="4">
    <source>
        <dbReference type="EMBL" id="XBT18565.1"/>
    </source>
</evidence>
<organism evidence="4">
    <name type="scientific">Candidatus Shikimatogenerans sp. Tder</name>
    <dbReference type="NCBI Taxonomy" id="3158566"/>
    <lineage>
        <taxon>Bacteria</taxon>
        <taxon>Pseudomonadati</taxon>
        <taxon>Bacteroidota</taxon>
        <taxon>Flavobacteriia</taxon>
        <taxon>Flavobacteriales</taxon>
        <taxon>Candidatus Shikimatogenerans</taxon>
    </lineage>
</organism>
<dbReference type="Pfam" id="PF01000">
    <property type="entry name" value="RNA_pol_A_bac"/>
    <property type="match status" value="1"/>
</dbReference>
<evidence type="ECO:0000259" key="3">
    <source>
        <dbReference type="SMART" id="SM00662"/>
    </source>
</evidence>
<dbReference type="InterPro" id="IPR036643">
    <property type="entry name" value="RNApol_insert_sf"/>
</dbReference>
<reference evidence="4" key="1">
    <citation type="submission" date="2024-06" db="EMBL/GenBank/DDBJ databases">
        <title>Diversity, functionality, and evolutionary history of bacterial symbionts in false click beetles (Coleoptera, Throscidae).</title>
        <authorList>
            <person name="Wierz J.C."/>
            <person name="Malm H."/>
            <person name="Kaltenpoth M."/>
            <person name="Engl T."/>
        </authorList>
    </citation>
    <scope>NUCLEOTIDE SEQUENCE</scope>
    <source>
        <strain evidence="4">Tder</strain>
    </source>
</reference>
<dbReference type="InterPro" id="IPR011263">
    <property type="entry name" value="DNA-dir_RNA_pol_RpoA/D/Rpb3"/>
</dbReference>
<protein>
    <recommendedName>
        <fullName evidence="3">DNA-directed RNA polymerase RpoA/D/Rpb3-type domain-containing protein</fullName>
    </recommendedName>
</protein>
<keyword evidence="1" id="KW-0240">DNA-directed RNA polymerase</keyword>
<dbReference type="InterPro" id="IPR011262">
    <property type="entry name" value="DNA-dir_RNA_pol_insert"/>
</dbReference>
<dbReference type="SUPFAM" id="SSF56553">
    <property type="entry name" value="Insert subdomain of RNA polymerase alpha subunit"/>
    <property type="match status" value="1"/>
</dbReference>
<dbReference type="Gene3D" id="2.170.120.12">
    <property type="entry name" value="DNA-directed RNA polymerase, insert domain"/>
    <property type="match status" value="1"/>
</dbReference>
<dbReference type="AlphaFoldDB" id="A0AAU7QUH7"/>
<dbReference type="GO" id="GO:0046983">
    <property type="term" value="F:protein dimerization activity"/>
    <property type="evidence" value="ECO:0007669"/>
    <property type="project" value="InterPro"/>
</dbReference>
<dbReference type="SMART" id="SM00662">
    <property type="entry name" value="RPOLD"/>
    <property type="match status" value="1"/>
</dbReference>
<gene>
    <name evidence="4" type="ORF">ABNO82_00450</name>
</gene>
<keyword evidence="2" id="KW-0804">Transcription</keyword>